<gene>
    <name evidence="1" type="ORF">PS9374_04444</name>
</gene>
<name>A0A171DIR7_9ACTN</name>
<evidence type="ECO:0000313" key="2">
    <source>
        <dbReference type="Proteomes" id="UP000077701"/>
    </source>
</evidence>
<dbReference type="AlphaFoldDB" id="A0A171DIR7"/>
<comment type="caution">
    <text evidence="1">The sequence shown here is derived from an EMBL/GenBank/DDBJ whole genome shotgun (WGS) entry which is preliminary data.</text>
</comment>
<sequence length="237" mass="25862">MTTGQRTARAALRDQVTAIRRISTRAVGATTDIHIEPAPGPDAIAQIMTPSHRAQQQVRRALHRVGWQLAQGPHRLMIVQGWSRAALTERAHLLDLACADARRTHPHTIRSAITMTEAHLQTGNPGRESELVAHVCEAVDARLPWPDLIDEVNGVPRTSTDPAIIAALDAVREAETTLALLIAEHLLLARRTVEVLWRCHHAQPDAPSPAVARMAAEQEALRLIRSTRPDVPAPASA</sequence>
<reference evidence="2" key="2">
    <citation type="submission" date="2016-04" db="EMBL/GenBank/DDBJ databases">
        <title>Planomonospora sphaerica JCM9374 whole genome shotgun sequence.</title>
        <authorList>
            <person name="Suzuki T."/>
            <person name="Dohra H."/>
            <person name="Kodani S."/>
        </authorList>
    </citation>
    <scope>NUCLEOTIDE SEQUENCE [LARGE SCALE GENOMIC DNA]</scope>
    <source>
        <strain evidence="2">JCM 9374</strain>
    </source>
</reference>
<evidence type="ECO:0000313" key="1">
    <source>
        <dbReference type="EMBL" id="GAT68779.1"/>
    </source>
</evidence>
<dbReference type="Proteomes" id="UP000077701">
    <property type="component" value="Unassembled WGS sequence"/>
</dbReference>
<reference evidence="1 2" key="1">
    <citation type="journal article" date="2016" name="Genome Announc.">
        <title>Draft Genome Sequence of Planomonospora sphaerica JCM9374, a Rare Actinomycete.</title>
        <authorList>
            <person name="Dohra H."/>
            <person name="Suzuki T."/>
            <person name="Inoue Y."/>
            <person name="Kodani S."/>
        </authorList>
    </citation>
    <scope>NUCLEOTIDE SEQUENCE [LARGE SCALE GENOMIC DNA]</scope>
    <source>
        <strain evidence="1 2">JCM 9374</strain>
    </source>
</reference>
<protein>
    <submittedName>
        <fullName evidence="1">Uncharacterized protein</fullName>
    </submittedName>
</protein>
<dbReference type="EMBL" id="BDCX01000011">
    <property type="protein sequence ID" value="GAT68779.1"/>
    <property type="molecule type" value="Genomic_DNA"/>
</dbReference>
<keyword evidence="2" id="KW-1185">Reference proteome</keyword>
<dbReference type="RefSeq" id="WP_153054392.1">
    <property type="nucleotide sequence ID" value="NZ_BDCX01000011.1"/>
</dbReference>
<proteinExistence type="predicted"/>
<accession>A0A171DIR7</accession>
<dbReference type="OrthoDB" id="3521917at2"/>
<organism evidence="1 2">
    <name type="scientific">Planomonospora sphaerica</name>
    <dbReference type="NCBI Taxonomy" id="161355"/>
    <lineage>
        <taxon>Bacteria</taxon>
        <taxon>Bacillati</taxon>
        <taxon>Actinomycetota</taxon>
        <taxon>Actinomycetes</taxon>
        <taxon>Streptosporangiales</taxon>
        <taxon>Streptosporangiaceae</taxon>
        <taxon>Planomonospora</taxon>
    </lineage>
</organism>